<organism evidence="1 2">
    <name type="scientific">Puccinia striiformis f. sp. tritici</name>
    <dbReference type="NCBI Taxonomy" id="168172"/>
    <lineage>
        <taxon>Eukaryota</taxon>
        <taxon>Fungi</taxon>
        <taxon>Dikarya</taxon>
        <taxon>Basidiomycota</taxon>
        <taxon>Pucciniomycotina</taxon>
        <taxon>Pucciniomycetes</taxon>
        <taxon>Pucciniales</taxon>
        <taxon>Pucciniaceae</taxon>
        <taxon>Puccinia</taxon>
    </lineage>
</organism>
<keyword evidence="2" id="KW-1185">Reference proteome</keyword>
<reference evidence="2" key="1">
    <citation type="journal article" date="2018" name="BMC Genomics">
        <title>Genomic insights into host adaptation between the wheat stripe rust pathogen (Puccinia striiformis f. sp. tritici) and the barley stripe rust pathogen (Puccinia striiformis f. sp. hordei).</title>
        <authorList>
            <person name="Xia C."/>
            <person name="Wang M."/>
            <person name="Yin C."/>
            <person name="Cornejo O.E."/>
            <person name="Hulbert S.H."/>
            <person name="Chen X."/>
        </authorList>
    </citation>
    <scope>NUCLEOTIDE SEQUENCE [LARGE SCALE GENOMIC DNA]</scope>
    <source>
        <strain evidence="2">93-210</strain>
    </source>
</reference>
<protein>
    <submittedName>
        <fullName evidence="1">Uncharacterized protein</fullName>
    </submittedName>
</protein>
<comment type="caution">
    <text evidence="1">The sequence shown here is derived from an EMBL/GenBank/DDBJ whole genome shotgun (WGS) entry which is preliminary data.</text>
</comment>
<gene>
    <name evidence="1" type="ORF">MJO28_005433</name>
</gene>
<reference evidence="1 2" key="3">
    <citation type="journal article" date="2022" name="Microbiol. Spectr.">
        <title>Folding features and dynamics of 3D genome architecture in plant fungal pathogens.</title>
        <authorList>
            <person name="Xia C."/>
        </authorList>
    </citation>
    <scope>NUCLEOTIDE SEQUENCE [LARGE SCALE GENOMIC DNA]</scope>
    <source>
        <strain evidence="1 2">93-210</strain>
    </source>
</reference>
<proteinExistence type="predicted"/>
<dbReference type="Proteomes" id="UP001060170">
    <property type="component" value="Chromosome 5"/>
</dbReference>
<name>A0ACC0EMI9_9BASI</name>
<sequence length="287" mass="32802">MYRMGEDLYFSNQQAVRFGKEIAQKNPPHTCSKSMIHLLENLNQLQCIHDLMARSQGEAVYKRLDPGVLLEFLESIRPASTRKDNSSRCFMSYRDGTHFWYTQKNYPSSPKHYRQFLRFTVAQQQNHREMAADLPNTTMGEKVSQLLETTNLMLREPPAALSPAGLLTVDTKQGIPESKILQQYMFRTVNYMELVCCIMHPGYLKSLCHLCNSIIDHKTLLTAGKAMHKDAIMSSLPEFSSEKMTPQLKGFEFRSQVDVSVLNSKRLATLFITGQHQTSRIISTIAT</sequence>
<dbReference type="EMBL" id="CM045869">
    <property type="protein sequence ID" value="KAI7955033.1"/>
    <property type="molecule type" value="Genomic_DNA"/>
</dbReference>
<evidence type="ECO:0000313" key="1">
    <source>
        <dbReference type="EMBL" id="KAI7955033.1"/>
    </source>
</evidence>
<reference evidence="2" key="2">
    <citation type="journal article" date="2018" name="Mol. Plant Microbe Interact.">
        <title>Genome sequence resources for the wheat stripe rust pathogen (Puccinia striiformis f. sp. tritici) and the barley stripe rust pathogen (Puccinia striiformis f. sp. hordei).</title>
        <authorList>
            <person name="Xia C."/>
            <person name="Wang M."/>
            <person name="Yin C."/>
            <person name="Cornejo O.E."/>
            <person name="Hulbert S.H."/>
            <person name="Chen X."/>
        </authorList>
    </citation>
    <scope>NUCLEOTIDE SEQUENCE [LARGE SCALE GENOMIC DNA]</scope>
    <source>
        <strain evidence="2">93-210</strain>
    </source>
</reference>
<evidence type="ECO:0000313" key="2">
    <source>
        <dbReference type="Proteomes" id="UP001060170"/>
    </source>
</evidence>
<accession>A0ACC0EMI9</accession>